<dbReference type="EMBL" id="JADGMS010000014">
    <property type="protein sequence ID" value="KAF9669350.1"/>
    <property type="molecule type" value="Genomic_DNA"/>
</dbReference>
<dbReference type="FunFam" id="1.20.1050.10:FF:000004">
    <property type="entry name" value="Glutathione S-transferase F2"/>
    <property type="match status" value="1"/>
</dbReference>
<dbReference type="CDD" id="cd03187">
    <property type="entry name" value="GST_C_Phi"/>
    <property type="match status" value="1"/>
</dbReference>
<dbReference type="Gene3D" id="3.40.30.10">
    <property type="entry name" value="Glutaredoxin"/>
    <property type="match status" value="1"/>
</dbReference>
<feature type="domain" description="GST N-terminal" evidence="8">
    <location>
        <begin position="56"/>
        <end position="137"/>
    </location>
</feature>
<sequence length="267" mass="29582">MVEKQNDVERVLQWHHKISCWSINSTRPSKGNQSPPSLRPHEILYFAALLFEGVMAPLKLHGSFLSTNTQRVLATLYEKEVEFELVNVNLGAGEQKQEPHISLNPFGQVPAAVDGDLKLFESRAISQYVAHQYASKGTQLGSAGNGYATILVWQEVEAHQFDPSASKLVWEQVFKPIFGLPTDTAVVSETEVTLGKVLDVYEARLSQFKYLAGNSFTLADLHHLPNIQALLGTPTKKLFDSRPHVSAWVASITGRPAWGKVLALLPK</sequence>
<dbReference type="SFLD" id="SFLDS00019">
    <property type="entry name" value="Glutathione_Transferase_(cytos"/>
    <property type="match status" value="1"/>
</dbReference>
<comment type="caution">
    <text evidence="10">The sequence shown here is derived from an EMBL/GenBank/DDBJ whole genome shotgun (WGS) entry which is preliminary data.</text>
</comment>
<comment type="similarity">
    <text evidence="2">Belongs to the GST superfamily. Phi family.</text>
</comment>
<dbReference type="InterPro" id="IPR040079">
    <property type="entry name" value="Glutathione_S-Trfase"/>
</dbReference>
<protein>
    <recommendedName>
        <fullName evidence="3">glutathione transferase</fullName>
        <ecNumber evidence="3">2.5.1.18</ecNumber>
    </recommendedName>
</protein>
<evidence type="ECO:0000256" key="5">
    <source>
        <dbReference type="ARBA" id="ARBA00022575"/>
    </source>
</evidence>
<feature type="domain" description="GST C-terminal" evidence="9">
    <location>
        <begin position="143"/>
        <end position="267"/>
    </location>
</feature>
<evidence type="ECO:0000256" key="1">
    <source>
        <dbReference type="ARBA" id="ARBA00004514"/>
    </source>
</evidence>
<dbReference type="CDD" id="cd03053">
    <property type="entry name" value="GST_N_Phi"/>
    <property type="match status" value="1"/>
</dbReference>
<keyword evidence="4" id="KW-0963">Cytoplasm</keyword>
<keyword evidence="11" id="KW-1185">Reference proteome</keyword>
<dbReference type="PANTHER" id="PTHR43900">
    <property type="entry name" value="GLUTATHIONE S-TRANSFERASE RHO"/>
    <property type="match status" value="1"/>
</dbReference>
<evidence type="ECO:0000313" key="11">
    <source>
        <dbReference type="Proteomes" id="UP000657918"/>
    </source>
</evidence>
<comment type="subcellular location">
    <subcellularLocation>
        <location evidence="1">Cytoplasm</location>
        <location evidence="1">Cytosol</location>
    </subcellularLocation>
</comment>
<dbReference type="PROSITE" id="PS50405">
    <property type="entry name" value="GST_CTER"/>
    <property type="match status" value="1"/>
</dbReference>
<evidence type="ECO:0000256" key="4">
    <source>
        <dbReference type="ARBA" id="ARBA00022490"/>
    </source>
</evidence>
<dbReference type="InterPro" id="IPR036282">
    <property type="entry name" value="Glutathione-S-Trfase_C_sf"/>
</dbReference>
<dbReference type="Pfam" id="PF00043">
    <property type="entry name" value="GST_C"/>
    <property type="match status" value="1"/>
</dbReference>
<gene>
    <name evidence="10" type="ORF">SADUNF_Sadunf14G0098600</name>
</gene>
<dbReference type="Gene3D" id="1.20.1050.10">
    <property type="match status" value="1"/>
</dbReference>
<dbReference type="FunFam" id="3.40.30.10:FF:000016">
    <property type="entry name" value="Glutathione S-transferase F2"/>
    <property type="match status" value="1"/>
</dbReference>
<evidence type="ECO:0000256" key="7">
    <source>
        <dbReference type="ARBA" id="ARBA00047960"/>
    </source>
</evidence>
<dbReference type="SFLD" id="SFLDG00358">
    <property type="entry name" value="Main_(cytGST)"/>
    <property type="match status" value="1"/>
</dbReference>
<dbReference type="InterPro" id="IPR004045">
    <property type="entry name" value="Glutathione_S-Trfase_N"/>
</dbReference>
<reference evidence="10 11" key="1">
    <citation type="submission" date="2020-10" db="EMBL/GenBank/DDBJ databases">
        <title>Plant Genome Project.</title>
        <authorList>
            <person name="Zhang R.-G."/>
        </authorList>
    </citation>
    <scope>NUCLEOTIDE SEQUENCE [LARGE SCALE GENOMIC DNA]</scope>
    <source>
        <strain evidence="10">FAFU-HL-1</strain>
        <tissue evidence="10">Leaf</tissue>
    </source>
</reference>
<evidence type="ECO:0000259" key="9">
    <source>
        <dbReference type="PROSITE" id="PS50405"/>
    </source>
</evidence>
<dbReference type="SFLD" id="SFLDG01154">
    <property type="entry name" value="Main.5:_Phi-like"/>
    <property type="match status" value="1"/>
</dbReference>
<keyword evidence="6" id="KW-0808">Transferase</keyword>
<accession>A0A835MKR4</accession>
<name>A0A835MKR4_9ROSI</name>
<dbReference type="GO" id="GO:0043295">
    <property type="term" value="F:glutathione binding"/>
    <property type="evidence" value="ECO:0007669"/>
    <property type="project" value="TreeGrafter"/>
</dbReference>
<dbReference type="OrthoDB" id="422574at2759"/>
<dbReference type="InterPro" id="IPR034347">
    <property type="entry name" value="GST_Phi_C"/>
</dbReference>
<dbReference type="GO" id="GO:0006749">
    <property type="term" value="P:glutathione metabolic process"/>
    <property type="evidence" value="ECO:0007669"/>
    <property type="project" value="TreeGrafter"/>
</dbReference>
<dbReference type="GO" id="GO:0004364">
    <property type="term" value="F:glutathione transferase activity"/>
    <property type="evidence" value="ECO:0007669"/>
    <property type="project" value="UniProtKB-EC"/>
</dbReference>
<dbReference type="GO" id="GO:0009407">
    <property type="term" value="P:toxin catabolic process"/>
    <property type="evidence" value="ECO:0007669"/>
    <property type="project" value="UniProtKB-ARBA"/>
</dbReference>
<comment type="catalytic activity">
    <reaction evidence="7">
        <text>RX + glutathione = an S-substituted glutathione + a halide anion + H(+)</text>
        <dbReference type="Rhea" id="RHEA:16437"/>
        <dbReference type="ChEBI" id="CHEBI:15378"/>
        <dbReference type="ChEBI" id="CHEBI:16042"/>
        <dbReference type="ChEBI" id="CHEBI:17792"/>
        <dbReference type="ChEBI" id="CHEBI:57925"/>
        <dbReference type="ChEBI" id="CHEBI:90779"/>
        <dbReference type="EC" id="2.5.1.18"/>
    </reaction>
</comment>
<proteinExistence type="inferred from homology"/>
<evidence type="ECO:0000313" key="10">
    <source>
        <dbReference type="EMBL" id="KAF9669350.1"/>
    </source>
</evidence>
<evidence type="ECO:0000256" key="6">
    <source>
        <dbReference type="ARBA" id="ARBA00022679"/>
    </source>
</evidence>
<dbReference type="EC" id="2.5.1.18" evidence="3"/>
<dbReference type="InterPro" id="IPR004046">
    <property type="entry name" value="GST_C"/>
</dbReference>
<keyword evidence="5" id="KW-0216">Detoxification</keyword>
<evidence type="ECO:0000256" key="3">
    <source>
        <dbReference type="ARBA" id="ARBA00012452"/>
    </source>
</evidence>
<organism evidence="10 11">
    <name type="scientific">Salix dunnii</name>
    <dbReference type="NCBI Taxonomy" id="1413687"/>
    <lineage>
        <taxon>Eukaryota</taxon>
        <taxon>Viridiplantae</taxon>
        <taxon>Streptophyta</taxon>
        <taxon>Embryophyta</taxon>
        <taxon>Tracheophyta</taxon>
        <taxon>Spermatophyta</taxon>
        <taxon>Magnoliopsida</taxon>
        <taxon>eudicotyledons</taxon>
        <taxon>Gunneridae</taxon>
        <taxon>Pentapetalae</taxon>
        <taxon>rosids</taxon>
        <taxon>fabids</taxon>
        <taxon>Malpighiales</taxon>
        <taxon>Salicaceae</taxon>
        <taxon>Saliceae</taxon>
        <taxon>Salix</taxon>
    </lineage>
</organism>
<evidence type="ECO:0000259" key="8">
    <source>
        <dbReference type="PROSITE" id="PS50404"/>
    </source>
</evidence>
<dbReference type="GO" id="GO:0005829">
    <property type="term" value="C:cytosol"/>
    <property type="evidence" value="ECO:0007669"/>
    <property type="project" value="UniProtKB-SubCell"/>
</dbReference>
<dbReference type="SUPFAM" id="SSF47616">
    <property type="entry name" value="GST C-terminal domain-like"/>
    <property type="match status" value="1"/>
</dbReference>
<dbReference type="Pfam" id="PF02798">
    <property type="entry name" value="GST_N"/>
    <property type="match status" value="1"/>
</dbReference>
<dbReference type="InterPro" id="IPR010987">
    <property type="entry name" value="Glutathione-S-Trfase_C-like"/>
</dbReference>
<dbReference type="Proteomes" id="UP000657918">
    <property type="component" value="Unassembled WGS sequence"/>
</dbReference>
<dbReference type="PANTHER" id="PTHR43900:SF47">
    <property type="entry name" value="GLUTATHIONE S-TRANSFERASE F6-RELATED"/>
    <property type="match status" value="1"/>
</dbReference>
<dbReference type="AlphaFoldDB" id="A0A835MKR4"/>
<evidence type="ECO:0000256" key="2">
    <source>
        <dbReference type="ARBA" id="ARBA00010128"/>
    </source>
</evidence>
<dbReference type="PROSITE" id="PS50404">
    <property type="entry name" value="GST_NTER"/>
    <property type="match status" value="1"/>
</dbReference>
<dbReference type="SUPFAM" id="SSF52833">
    <property type="entry name" value="Thioredoxin-like"/>
    <property type="match status" value="1"/>
</dbReference>
<dbReference type="InterPro" id="IPR036249">
    <property type="entry name" value="Thioredoxin-like_sf"/>
</dbReference>